<keyword evidence="5" id="KW-1133">Transmembrane helix</keyword>
<dbReference type="STRING" id="39962.Lmor_1151"/>
<dbReference type="Proteomes" id="UP000254040">
    <property type="component" value="Unassembled WGS sequence"/>
</dbReference>
<feature type="coiled-coil region" evidence="4">
    <location>
        <begin position="238"/>
        <end position="265"/>
    </location>
</feature>
<name>A0A378JRJ4_9GAMM</name>
<evidence type="ECO:0000256" key="2">
    <source>
        <dbReference type="ARBA" id="ARBA00022741"/>
    </source>
</evidence>
<dbReference type="EMBL" id="LNYN01000019">
    <property type="protein sequence ID" value="KTD34618.1"/>
    <property type="molecule type" value="Genomic_DNA"/>
</dbReference>
<keyword evidence="5" id="KW-0812">Transmembrane</keyword>
<keyword evidence="4" id="KW-0175">Coiled coil</keyword>
<feature type="transmembrane region" description="Helical" evidence="5">
    <location>
        <begin position="374"/>
        <end position="403"/>
    </location>
</feature>
<accession>A0A378JRJ4</accession>
<dbReference type="AlphaFoldDB" id="A0A378JRJ4"/>
<organism evidence="7 9">
    <name type="scientific">Legionella moravica</name>
    <dbReference type="NCBI Taxonomy" id="39962"/>
    <lineage>
        <taxon>Bacteria</taxon>
        <taxon>Pseudomonadati</taxon>
        <taxon>Pseudomonadota</taxon>
        <taxon>Gammaproteobacteria</taxon>
        <taxon>Legionellales</taxon>
        <taxon>Legionellaceae</taxon>
        <taxon>Legionella</taxon>
    </lineage>
</organism>
<gene>
    <name evidence="6" type="ORF">Lmor_1151</name>
    <name evidence="7" type="ORF">NCTC12239_00129</name>
</gene>
<proteinExistence type="inferred from homology"/>
<evidence type="ECO:0000313" key="7">
    <source>
        <dbReference type="EMBL" id="STX61224.1"/>
    </source>
</evidence>
<evidence type="ECO:0000256" key="5">
    <source>
        <dbReference type="SAM" id="Phobius"/>
    </source>
</evidence>
<dbReference type="PROSITE" id="PS51419">
    <property type="entry name" value="RAB"/>
    <property type="match status" value="1"/>
</dbReference>
<dbReference type="Proteomes" id="UP000054985">
    <property type="component" value="Unassembled WGS sequence"/>
</dbReference>
<keyword evidence="5" id="KW-0472">Membrane</keyword>
<comment type="similarity">
    <text evidence="1">Belongs to the small GTPase superfamily. Rab family.</text>
</comment>
<evidence type="ECO:0000256" key="1">
    <source>
        <dbReference type="ARBA" id="ARBA00006270"/>
    </source>
</evidence>
<evidence type="ECO:0000313" key="6">
    <source>
        <dbReference type="EMBL" id="KTD34618.1"/>
    </source>
</evidence>
<evidence type="ECO:0000256" key="3">
    <source>
        <dbReference type="ARBA" id="ARBA00023134"/>
    </source>
</evidence>
<evidence type="ECO:0000313" key="8">
    <source>
        <dbReference type="Proteomes" id="UP000054985"/>
    </source>
</evidence>
<dbReference type="SUPFAM" id="SSF52540">
    <property type="entry name" value="P-loop containing nucleoside triphosphate hydrolases"/>
    <property type="match status" value="1"/>
</dbReference>
<dbReference type="Gene3D" id="3.40.50.300">
    <property type="entry name" value="P-loop containing nucleotide triphosphate hydrolases"/>
    <property type="match status" value="1"/>
</dbReference>
<dbReference type="Pfam" id="PF08477">
    <property type="entry name" value="Roc"/>
    <property type="match status" value="1"/>
</dbReference>
<protein>
    <submittedName>
        <fullName evidence="7">Rho GTPase (Miro-like)</fullName>
    </submittedName>
</protein>
<dbReference type="SMART" id="SM00175">
    <property type="entry name" value="RAB"/>
    <property type="match status" value="1"/>
</dbReference>
<dbReference type="RefSeq" id="WP_028385465.1">
    <property type="nucleotide sequence ID" value="NZ_CAAAJG010000004.1"/>
</dbReference>
<sequence>MSRDHSYYFLTCTTQSIQSELFIKPNRTPRREDNELDQSKAISGCDFITLTYNNAQLKLEINKMLLKAFIFGAEGAGKTELIKQLSNPDYTNQAGQRYNRSIGADFSIIQIPDREGIKKTPLSLWDMSGNPKYKGLSSCFFPNSDFGFVCVDLSKALDQQTIDELNDDLALFRQLNPDALLILVGTKSDAALPNALENAQQQFALIPFLAALSTSARNANGSQELLNLITLEVRKLVLLRQEEELKKTQELLNEIEQRKTILNARNRCIEDSELYRALDQLNNKAQNLSPKIIKILGIETHNLLDALEDPTIYDKEPCLKSFVAKCNKAIKGTHYELKSALLALAYAAAVTVIAAVIGFGIGFALGAWTGPGALFTGLAAGSASAVSVAVGASLSGTGTLICAGHHFFKPTPLLNSINHVAQHANGKDIQQFNSSILFD</sequence>
<keyword evidence="8" id="KW-1185">Reference proteome</keyword>
<dbReference type="EMBL" id="UGOG01000001">
    <property type="protein sequence ID" value="STX61224.1"/>
    <property type="molecule type" value="Genomic_DNA"/>
</dbReference>
<reference evidence="7 9" key="2">
    <citation type="submission" date="2018-06" db="EMBL/GenBank/DDBJ databases">
        <authorList>
            <consortium name="Pathogen Informatics"/>
            <person name="Doyle S."/>
        </authorList>
    </citation>
    <scope>NUCLEOTIDE SEQUENCE [LARGE SCALE GENOMIC DNA]</scope>
    <source>
        <strain evidence="7 9">NCTC12239</strain>
    </source>
</reference>
<dbReference type="PANTHER" id="PTHR47981">
    <property type="entry name" value="RAB FAMILY"/>
    <property type="match status" value="1"/>
</dbReference>
<dbReference type="PRINTS" id="PR00449">
    <property type="entry name" value="RASTRNSFRMNG"/>
</dbReference>
<dbReference type="PANTHER" id="PTHR47981:SF20">
    <property type="entry name" value="RAS-RELATED PROTEIN RAB-7A"/>
    <property type="match status" value="1"/>
</dbReference>
<dbReference type="GO" id="GO:0005525">
    <property type="term" value="F:GTP binding"/>
    <property type="evidence" value="ECO:0007669"/>
    <property type="project" value="UniProtKB-KW"/>
</dbReference>
<feature type="transmembrane region" description="Helical" evidence="5">
    <location>
        <begin position="341"/>
        <end position="368"/>
    </location>
</feature>
<keyword evidence="3" id="KW-0342">GTP-binding</keyword>
<evidence type="ECO:0000256" key="4">
    <source>
        <dbReference type="SAM" id="Coils"/>
    </source>
</evidence>
<dbReference type="InterPro" id="IPR027417">
    <property type="entry name" value="P-loop_NTPase"/>
</dbReference>
<dbReference type="OrthoDB" id="5654109at2"/>
<keyword evidence="2" id="KW-0547">Nucleotide-binding</keyword>
<evidence type="ECO:0000313" key="9">
    <source>
        <dbReference type="Proteomes" id="UP000254040"/>
    </source>
</evidence>
<reference evidence="6 8" key="1">
    <citation type="submission" date="2015-11" db="EMBL/GenBank/DDBJ databases">
        <title>Genomic analysis of 38 Legionella species identifies large and diverse effector repertoires.</title>
        <authorList>
            <person name="Burstein D."/>
            <person name="Amaro F."/>
            <person name="Zusman T."/>
            <person name="Lifshitz Z."/>
            <person name="Cohen O."/>
            <person name="Gilbert J.A."/>
            <person name="Pupko T."/>
            <person name="Shuman H.A."/>
            <person name="Segal G."/>
        </authorList>
    </citation>
    <scope>NUCLEOTIDE SEQUENCE [LARGE SCALE GENOMIC DNA]</scope>
    <source>
        <strain evidence="6 8">ATCC 43877</strain>
    </source>
</reference>